<name>A0AAW1Q095_9CHLO</name>
<dbReference type="Proteomes" id="UP001489004">
    <property type="component" value="Unassembled WGS sequence"/>
</dbReference>
<comment type="caution">
    <text evidence="2">The sequence shown here is derived from an EMBL/GenBank/DDBJ whole genome shotgun (WGS) entry which is preliminary data.</text>
</comment>
<evidence type="ECO:0000256" key="1">
    <source>
        <dbReference type="SAM" id="MobiDB-lite"/>
    </source>
</evidence>
<dbReference type="AlphaFoldDB" id="A0AAW1Q095"/>
<sequence length="118" mass="12816">MARCQCTLHPRSPAGALLPASLCKRTKQPALSSRPCMPTGLRSSKQQGSLMRMSKQPITNLSSVTLYSALASSLLLLRQSGRPECCGFGTMAELPLKRATGFKRSRTLSRTPLAPLNW</sequence>
<evidence type="ECO:0000313" key="2">
    <source>
        <dbReference type="EMBL" id="KAK9815320.1"/>
    </source>
</evidence>
<organism evidence="2 3">
    <name type="scientific">[Myrmecia] bisecta</name>
    <dbReference type="NCBI Taxonomy" id="41462"/>
    <lineage>
        <taxon>Eukaryota</taxon>
        <taxon>Viridiplantae</taxon>
        <taxon>Chlorophyta</taxon>
        <taxon>core chlorophytes</taxon>
        <taxon>Trebouxiophyceae</taxon>
        <taxon>Trebouxiales</taxon>
        <taxon>Trebouxiaceae</taxon>
        <taxon>Myrmecia</taxon>
    </lineage>
</organism>
<keyword evidence="3" id="KW-1185">Reference proteome</keyword>
<proteinExistence type="predicted"/>
<evidence type="ECO:0000313" key="3">
    <source>
        <dbReference type="Proteomes" id="UP001489004"/>
    </source>
</evidence>
<dbReference type="EMBL" id="JALJOR010000006">
    <property type="protein sequence ID" value="KAK9815320.1"/>
    <property type="molecule type" value="Genomic_DNA"/>
</dbReference>
<gene>
    <name evidence="2" type="ORF">WJX72_001673</name>
</gene>
<reference evidence="2 3" key="1">
    <citation type="journal article" date="2024" name="Nat. Commun.">
        <title>Phylogenomics reveals the evolutionary origins of lichenization in chlorophyte algae.</title>
        <authorList>
            <person name="Puginier C."/>
            <person name="Libourel C."/>
            <person name="Otte J."/>
            <person name="Skaloud P."/>
            <person name="Haon M."/>
            <person name="Grisel S."/>
            <person name="Petersen M."/>
            <person name="Berrin J.G."/>
            <person name="Delaux P.M."/>
            <person name="Dal Grande F."/>
            <person name="Keller J."/>
        </authorList>
    </citation>
    <scope>NUCLEOTIDE SEQUENCE [LARGE SCALE GENOMIC DNA]</scope>
    <source>
        <strain evidence="2 3">SAG 2043</strain>
    </source>
</reference>
<feature type="region of interest" description="Disordered" evidence="1">
    <location>
        <begin position="29"/>
        <end position="53"/>
    </location>
</feature>
<accession>A0AAW1Q095</accession>
<protein>
    <submittedName>
        <fullName evidence="2">Uncharacterized protein</fullName>
    </submittedName>
</protein>